<organism evidence="1">
    <name type="scientific">Oryza glumipatula</name>
    <dbReference type="NCBI Taxonomy" id="40148"/>
    <lineage>
        <taxon>Eukaryota</taxon>
        <taxon>Viridiplantae</taxon>
        <taxon>Streptophyta</taxon>
        <taxon>Embryophyta</taxon>
        <taxon>Tracheophyta</taxon>
        <taxon>Spermatophyta</taxon>
        <taxon>Magnoliopsida</taxon>
        <taxon>Liliopsida</taxon>
        <taxon>Poales</taxon>
        <taxon>Poaceae</taxon>
        <taxon>BOP clade</taxon>
        <taxon>Oryzoideae</taxon>
        <taxon>Oryzeae</taxon>
        <taxon>Oryzinae</taxon>
        <taxon>Oryza</taxon>
    </lineage>
</organism>
<accession>A0A0D9ZKI6</accession>
<dbReference type="Gramene" id="OGLUM04G11640.1">
    <property type="protein sequence ID" value="OGLUM04G11640.1"/>
    <property type="gene ID" value="OGLUM04G11640"/>
</dbReference>
<dbReference type="Proteomes" id="UP000026961">
    <property type="component" value="Chromosome 4"/>
</dbReference>
<dbReference type="AlphaFoldDB" id="A0A0D9ZKI6"/>
<dbReference type="HOGENOM" id="CLU_2964639_0_0_1"/>
<reference evidence="1" key="1">
    <citation type="submission" date="2015-04" db="UniProtKB">
        <authorList>
            <consortium name="EnsemblPlants"/>
        </authorList>
    </citation>
    <scope>IDENTIFICATION</scope>
</reference>
<reference evidence="1" key="2">
    <citation type="submission" date="2018-05" db="EMBL/GenBank/DDBJ databases">
        <title>OgluRS3 (Oryza glumaepatula Reference Sequence Version 3).</title>
        <authorList>
            <person name="Zhang J."/>
            <person name="Kudrna D."/>
            <person name="Lee S."/>
            <person name="Talag J."/>
            <person name="Welchert J."/>
            <person name="Wing R.A."/>
        </authorList>
    </citation>
    <scope>NUCLEOTIDE SEQUENCE [LARGE SCALE GENOMIC DNA]</scope>
</reference>
<dbReference type="EnsemblPlants" id="OGLUM04G11640.1">
    <property type="protein sequence ID" value="OGLUM04G11640.1"/>
    <property type="gene ID" value="OGLUM04G11640"/>
</dbReference>
<evidence type="ECO:0000313" key="1">
    <source>
        <dbReference type="EnsemblPlants" id="OGLUM04G11640.1"/>
    </source>
</evidence>
<keyword evidence="2" id="KW-1185">Reference proteome</keyword>
<protein>
    <submittedName>
        <fullName evidence="1">Uncharacterized protein</fullName>
    </submittedName>
</protein>
<sequence>MAALAPNQLDRLDVGRVVSLSHTPDARIMLLQSAERPECQILLSRTAGGGGGSRELVPR</sequence>
<proteinExistence type="predicted"/>
<evidence type="ECO:0000313" key="2">
    <source>
        <dbReference type="Proteomes" id="UP000026961"/>
    </source>
</evidence>
<name>A0A0D9ZKI6_9ORYZ</name>